<evidence type="ECO:0000313" key="2">
    <source>
        <dbReference type="EMBL" id="MBA0692415.1"/>
    </source>
</evidence>
<evidence type="ECO:0000313" key="3">
    <source>
        <dbReference type="Proteomes" id="UP000593577"/>
    </source>
</evidence>
<keyword evidence="3" id="KW-1185">Reference proteome</keyword>
<dbReference type="Proteomes" id="UP000593577">
    <property type="component" value="Unassembled WGS sequence"/>
</dbReference>
<dbReference type="AlphaFoldDB" id="A0A7J8XYQ6"/>
<keyword evidence="1" id="KW-0175">Coiled coil</keyword>
<proteinExistence type="predicted"/>
<name>A0A7J8XYQ6_GOSAI</name>
<dbReference type="EMBL" id="JABFAA010000009">
    <property type="protein sequence ID" value="MBA0692415.1"/>
    <property type="molecule type" value="Genomic_DNA"/>
</dbReference>
<feature type="coiled-coil region" evidence="1">
    <location>
        <begin position="204"/>
        <end position="231"/>
    </location>
</feature>
<sequence length="287" mass="33934">MENGFLDKVEDNVAVRIWSEKTQQEKVDKHLFRALTQYWNPAYSCFTFKKSRQHPDFLIEATEHNWDERAMGFDLGTSEYEEKGRRLRLEYLQFIPVMQGLAQCEFAYKGDNYKKKKTLVKQDFEKRSLELGKMIEKLEEEKIQPGLDVDVQKLEAEKMRKGINKVEEDLDSLKRYYKKLGLSIKTVRFDKTSESWRRNSVIELKVSLNKIEELKGKIEELEAVLDRDHIVGEALTQVQEVTENLQTLAVQADMLSLRYELESDQSQELAWLLRRGNAIYVKYIRFM</sequence>
<feature type="coiled-coil region" evidence="1">
    <location>
        <begin position="121"/>
        <end position="176"/>
    </location>
</feature>
<accession>A0A7J8XYQ6</accession>
<evidence type="ECO:0000256" key="1">
    <source>
        <dbReference type="SAM" id="Coils"/>
    </source>
</evidence>
<dbReference type="PANTHER" id="PTHR48200">
    <property type="entry name" value="PROTEIN, PUTATIVE-RELATED"/>
    <property type="match status" value="1"/>
</dbReference>
<dbReference type="PANTHER" id="PTHR48200:SF1">
    <property type="entry name" value="AMINOTRANSFERASE-LIKE PLANT MOBILE DOMAIN-CONTAINING PROTEIN"/>
    <property type="match status" value="1"/>
</dbReference>
<organism evidence="2 3">
    <name type="scientific">Gossypium aridum</name>
    <name type="common">American cotton</name>
    <name type="synonym">Erioxylum aridum</name>
    <dbReference type="NCBI Taxonomy" id="34290"/>
    <lineage>
        <taxon>Eukaryota</taxon>
        <taxon>Viridiplantae</taxon>
        <taxon>Streptophyta</taxon>
        <taxon>Embryophyta</taxon>
        <taxon>Tracheophyta</taxon>
        <taxon>Spermatophyta</taxon>
        <taxon>Magnoliopsida</taxon>
        <taxon>eudicotyledons</taxon>
        <taxon>Gunneridae</taxon>
        <taxon>Pentapetalae</taxon>
        <taxon>rosids</taxon>
        <taxon>malvids</taxon>
        <taxon>Malvales</taxon>
        <taxon>Malvaceae</taxon>
        <taxon>Malvoideae</taxon>
        <taxon>Gossypium</taxon>
    </lineage>
</organism>
<reference evidence="2 3" key="1">
    <citation type="journal article" date="2019" name="Genome Biol. Evol.">
        <title>Insights into the evolution of the New World diploid cottons (Gossypium, subgenus Houzingenia) based on genome sequencing.</title>
        <authorList>
            <person name="Grover C.E."/>
            <person name="Arick M.A. 2nd"/>
            <person name="Thrash A."/>
            <person name="Conover J.L."/>
            <person name="Sanders W.S."/>
            <person name="Peterson D.G."/>
            <person name="Frelichowski J.E."/>
            <person name="Scheffler J.A."/>
            <person name="Scheffler B.E."/>
            <person name="Wendel J.F."/>
        </authorList>
    </citation>
    <scope>NUCLEOTIDE SEQUENCE [LARGE SCALE GENOMIC DNA]</scope>
    <source>
        <strain evidence="2">185</strain>
        <tissue evidence="2">Leaf</tissue>
    </source>
</reference>
<gene>
    <name evidence="2" type="ORF">Goari_009979</name>
</gene>
<protein>
    <submittedName>
        <fullName evidence="2">Uncharacterized protein</fullName>
    </submittedName>
</protein>
<comment type="caution">
    <text evidence="2">The sequence shown here is derived from an EMBL/GenBank/DDBJ whole genome shotgun (WGS) entry which is preliminary data.</text>
</comment>